<dbReference type="Proteomes" id="UP000054783">
    <property type="component" value="Unassembled WGS sequence"/>
</dbReference>
<reference evidence="1 2" key="1">
    <citation type="submission" date="2015-01" db="EMBL/GenBank/DDBJ databases">
        <title>Evolution of Trichinella species and genotypes.</title>
        <authorList>
            <person name="Korhonen P.K."/>
            <person name="Edoardo P."/>
            <person name="Giuseppe L.R."/>
            <person name="Gasser R.B."/>
        </authorList>
    </citation>
    <scope>NUCLEOTIDE SEQUENCE [LARGE SCALE GENOMIC DNA]</scope>
    <source>
        <strain evidence="1">ISS2496</strain>
    </source>
</reference>
<organism evidence="1 2">
    <name type="scientific">Trichinella patagoniensis</name>
    <dbReference type="NCBI Taxonomy" id="990121"/>
    <lineage>
        <taxon>Eukaryota</taxon>
        <taxon>Metazoa</taxon>
        <taxon>Ecdysozoa</taxon>
        <taxon>Nematoda</taxon>
        <taxon>Enoplea</taxon>
        <taxon>Dorylaimia</taxon>
        <taxon>Trichinellida</taxon>
        <taxon>Trichinellidae</taxon>
        <taxon>Trichinella</taxon>
    </lineage>
</organism>
<dbReference type="AlphaFoldDB" id="A0A0V0ZKY1"/>
<protein>
    <submittedName>
        <fullName evidence="1">Uncharacterized protein</fullName>
    </submittedName>
</protein>
<accession>A0A0V0ZKY1</accession>
<proteinExistence type="predicted"/>
<comment type="caution">
    <text evidence="1">The sequence shown here is derived from an EMBL/GenBank/DDBJ whole genome shotgun (WGS) entry which is preliminary data.</text>
</comment>
<sequence length="81" mass="9227">MLVEHAHILLSQILELPADMLDTAVRIVVQHKIFRFRFSATLLSSCFNLCSSKVLDIKFIEKLANLICLIDIKIDMVDIKA</sequence>
<evidence type="ECO:0000313" key="2">
    <source>
        <dbReference type="Proteomes" id="UP000054783"/>
    </source>
</evidence>
<dbReference type="EMBL" id="JYDQ01000154">
    <property type="protein sequence ID" value="KRY12874.1"/>
    <property type="molecule type" value="Genomic_DNA"/>
</dbReference>
<keyword evidence="2" id="KW-1185">Reference proteome</keyword>
<name>A0A0V0ZKY1_9BILA</name>
<gene>
    <name evidence="1" type="ORF">T12_3445</name>
</gene>
<evidence type="ECO:0000313" key="1">
    <source>
        <dbReference type="EMBL" id="KRY12874.1"/>
    </source>
</evidence>